<accession>A0AAV4YF02</accession>
<dbReference type="AlphaFoldDB" id="A0AAV4YF02"/>
<reference evidence="2 3" key="1">
    <citation type="submission" date="2021-06" db="EMBL/GenBank/DDBJ databases">
        <title>Caerostris extrusa draft genome.</title>
        <authorList>
            <person name="Kono N."/>
            <person name="Arakawa K."/>
        </authorList>
    </citation>
    <scope>NUCLEOTIDE SEQUENCE [LARGE SCALE GENOMIC DNA]</scope>
</reference>
<evidence type="ECO:0000256" key="1">
    <source>
        <dbReference type="SAM" id="MobiDB-lite"/>
    </source>
</evidence>
<comment type="caution">
    <text evidence="2">The sequence shown here is derived from an EMBL/GenBank/DDBJ whole genome shotgun (WGS) entry which is preliminary data.</text>
</comment>
<organism evidence="2 3">
    <name type="scientific">Caerostris extrusa</name>
    <name type="common">Bark spider</name>
    <name type="synonym">Caerostris bankana</name>
    <dbReference type="NCBI Taxonomy" id="172846"/>
    <lineage>
        <taxon>Eukaryota</taxon>
        <taxon>Metazoa</taxon>
        <taxon>Ecdysozoa</taxon>
        <taxon>Arthropoda</taxon>
        <taxon>Chelicerata</taxon>
        <taxon>Arachnida</taxon>
        <taxon>Araneae</taxon>
        <taxon>Araneomorphae</taxon>
        <taxon>Entelegynae</taxon>
        <taxon>Araneoidea</taxon>
        <taxon>Araneidae</taxon>
        <taxon>Caerostris</taxon>
    </lineage>
</organism>
<dbReference type="EMBL" id="BPLR01019171">
    <property type="protein sequence ID" value="GIZ04949.1"/>
    <property type="molecule type" value="Genomic_DNA"/>
</dbReference>
<name>A0AAV4YF02_CAEEX</name>
<keyword evidence="3" id="KW-1185">Reference proteome</keyword>
<proteinExistence type="predicted"/>
<feature type="region of interest" description="Disordered" evidence="1">
    <location>
        <begin position="35"/>
        <end position="81"/>
    </location>
</feature>
<gene>
    <name evidence="2" type="ORF">CEXT_462681</name>
</gene>
<evidence type="ECO:0000313" key="2">
    <source>
        <dbReference type="EMBL" id="GIZ04949.1"/>
    </source>
</evidence>
<sequence length="81" mass="9022">MQKRVKGRQQFCPLSSVFYLDMTMGLIPHENEGLLQEGAQKGASSHTLGEVTRNERGEIQSASEKQSPGRKPKPKLWNATP</sequence>
<protein>
    <submittedName>
        <fullName evidence="2">Uncharacterized protein</fullName>
    </submittedName>
</protein>
<evidence type="ECO:0000313" key="3">
    <source>
        <dbReference type="Proteomes" id="UP001054945"/>
    </source>
</evidence>
<dbReference type="Proteomes" id="UP001054945">
    <property type="component" value="Unassembled WGS sequence"/>
</dbReference>